<dbReference type="RefSeq" id="WP_262873571.1">
    <property type="nucleotide sequence ID" value="NZ_BAABKW010000002.1"/>
</dbReference>
<evidence type="ECO:0000256" key="7">
    <source>
        <dbReference type="ARBA" id="ARBA00022777"/>
    </source>
</evidence>
<dbReference type="Proteomes" id="UP001596507">
    <property type="component" value="Unassembled WGS sequence"/>
</dbReference>
<dbReference type="PANTHER" id="PTHR45436">
    <property type="entry name" value="SENSOR HISTIDINE KINASE YKOH"/>
    <property type="match status" value="1"/>
</dbReference>
<comment type="catalytic activity">
    <reaction evidence="1">
        <text>ATP + protein L-histidine = ADP + protein N-phospho-L-histidine.</text>
        <dbReference type="EC" id="2.7.13.3"/>
    </reaction>
</comment>
<keyword evidence="8 12" id="KW-1133">Transmembrane helix</keyword>
<evidence type="ECO:0000256" key="11">
    <source>
        <dbReference type="SAM" id="MobiDB-lite"/>
    </source>
</evidence>
<dbReference type="SUPFAM" id="SSF47384">
    <property type="entry name" value="Homodimeric domain of signal transducing histidine kinase"/>
    <property type="match status" value="1"/>
</dbReference>
<dbReference type="Pfam" id="PF00672">
    <property type="entry name" value="HAMP"/>
    <property type="match status" value="1"/>
</dbReference>
<dbReference type="SMART" id="SM00388">
    <property type="entry name" value="HisKA"/>
    <property type="match status" value="1"/>
</dbReference>
<dbReference type="PRINTS" id="PR00344">
    <property type="entry name" value="BCTRLSENSOR"/>
</dbReference>
<feature type="domain" description="Histidine kinase" evidence="13">
    <location>
        <begin position="284"/>
        <end position="491"/>
    </location>
</feature>
<dbReference type="InterPro" id="IPR003660">
    <property type="entry name" value="HAMP_dom"/>
</dbReference>
<dbReference type="PANTHER" id="PTHR45436:SF5">
    <property type="entry name" value="SENSOR HISTIDINE KINASE TRCS"/>
    <property type="match status" value="1"/>
</dbReference>
<dbReference type="SUPFAM" id="SSF55874">
    <property type="entry name" value="ATPase domain of HSP90 chaperone/DNA topoisomerase II/histidine kinase"/>
    <property type="match status" value="1"/>
</dbReference>
<evidence type="ECO:0000256" key="5">
    <source>
        <dbReference type="ARBA" id="ARBA00022679"/>
    </source>
</evidence>
<gene>
    <name evidence="15" type="ORF">ACFQRL_06940</name>
</gene>
<protein>
    <recommendedName>
        <fullName evidence="3">histidine kinase</fullName>
        <ecNumber evidence="3">2.7.13.3</ecNumber>
    </recommendedName>
</protein>
<dbReference type="SUPFAM" id="SSF158472">
    <property type="entry name" value="HAMP domain-like"/>
    <property type="match status" value="1"/>
</dbReference>
<keyword evidence="6 12" id="KW-0812">Transmembrane</keyword>
<evidence type="ECO:0000313" key="16">
    <source>
        <dbReference type="Proteomes" id="UP001596507"/>
    </source>
</evidence>
<evidence type="ECO:0000256" key="6">
    <source>
        <dbReference type="ARBA" id="ARBA00022692"/>
    </source>
</evidence>
<dbReference type="InterPro" id="IPR036890">
    <property type="entry name" value="HATPase_C_sf"/>
</dbReference>
<dbReference type="InterPro" id="IPR050428">
    <property type="entry name" value="TCS_sensor_his_kinase"/>
</dbReference>
<evidence type="ECO:0000256" key="3">
    <source>
        <dbReference type="ARBA" id="ARBA00012438"/>
    </source>
</evidence>
<evidence type="ECO:0000256" key="8">
    <source>
        <dbReference type="ARBA" id="ARBA00022989"/>
    </source>
</evidence>
<keyword evidence="5" id="KW-0808">Transferase</keyword>
<dbReference type="Pfam" id="PF02518">
    <property type="entry name" value="HATPase_c"/>
    <property type="match status" value="1"/>
</dbReference>
<reference evidence="16" key="1">
    <citation type="journal article" date="2019" name="Int. J. Syst. Evol. Microbiol.">
        <title>The Global Catalogue of Microorganisms (GCM) 10K type strain sequencing project: providing services to taxonomists for standard genome sequencing and annotation.</title>
        <authorList>
            <consortium name="The Broad Institute Genomics Platform"/>
            <consortium name="The Broad Institute Genome Sequencing Center for Infectious Disease"/>
            <person name="Wu L."/>
            <person name="Ma J."/>
        </authorList>
    </citation>
    <scope>NUCLEOTIDE SEQUENCE [LARGE SCALE GENOMIC DNA]</scope>
    <source>
        <strain evidence="16">CGMCC 1.15772</strain>
    </source>
</reference>
<organism evidence="15 16">
    <name type="scientific">Microbacterium fluvii</name>
    <dbReference type="NCBI Taxonomy" id="415215"/>
    <lineage>
        <taxon>Bacteria</taxon>
        <taxon>Bacillati</taxon>
        <taxon>Actinomycetota</taxon>
        <taxon>Actinomycetes</taxon>
        <taxon>Micrococcales</taxon>
        <taxon>Microbacteriaceae</taxon>
        <taxon>Microbacterium</taxon>
    </lineage>
</organism>
<dbReference type="InterPro" id="IPR003661">
    <property type="entry name" value="HisK_dim/P_dom"/>
</dbReference>
<dbReference type="CDD" id="cd00082">
    <property type="entry name" value="HisKA"/>
    <property type="match status" value="1"/>
</dbReference>
<dbReference type="PROSITE" id="PS50885">
    <property type="entry name" value="HAMP"/>
    <property type="match status" value="1"/>
</dbReference>
<dbReference type="EMBL" id="JBHTBE010000001">
    <property type="protein sequence ID" value="MFC7268689.1"/>
    <property type="molecule type" value="Genomic_DNA"/>
</dbReference>
<evidence type="ECO:0000256" key="12">
    <source>
        <dbReference type="SAM" id="Phobius"/>
    </source>
</evidence>
<dbReference type="SMART" id="SM00304">
    <property type="entry name" value="HAMP"/>
    <property type="match status" value="1"/>
</dbReference>
<evidence type="ECO:0000259" key="14">
    <source>
        <dbReference type="PROSITE" id="PS50885"/>
    </source>
</evidence>
<evidence type="ECO:0000256" key="1">
    <source>
        <dbReference type="ARBA" id="ARBA00000085"/>
    </source>
</evidence>
<dbReference type="Gene3D" id="1.10.287.130">
    <property type="match status" value="1"/>
</dbReference>
<dbReference type="InterPro" id="IPR004358">
    <property type="entry name" value="Sig_transdc_His_kin-like_C"/>
</dbReference>
<accession>A0ABW2HCV2</accession>
<name>A0ABW2HCV2_9MICO</name>
<dbReference type="InterPro" id="IPR036097">
    <property type="entry name" value="HisK_dim/P_sf"/>
</dbReference>
<sequence>MTTSSRPISARARILAAILAVACVGLAVVGSVTFLVQRDRVLTAVNARLQDQVTRLQTVATPDPTASATPSPSGTPDPDGEVTATETINLDQFDSVEDYLHAVVARLVPARNEGSVAVIDGEPRFKPSTLSGFDLSQNQALIDRAVAETADGEVKRGTFNDGTASLRYIAIPVTMEGDPEQGVYIRAIDLGAELEPVTATMTTFVVAALAVLAAIGVVGWFVAGRLLSPIRSLRDAADSITIADLSPRLPAEGNDDISDLTRTVNSMLDRLEGSVDVQRQLLDDVRHELKTPITIVRGHLEMMDPTDLDDVAATREIGIAELDRMTRLVDDIDLLAAVEGDAFSMGEIDLAALTARVGELVAVIPGHTWEVADTAQGDIVGDSDRLLQAWLQLADNAAKYTPAGSPIEIGSVRTADTVRLWVRDHGPGIPPAYRHRIFRRFDRAQGKRTVGGSGLGLAIVDAITKAHHGQCTVTDTPGGGATFTIQLPVAAAELPAPVRAGDVVLQREAAE</sequence>
<feature type="compositionally biased region" description="Low complexity" evidence="11">
    <location>
        <begin position="60"/>
        <end position="77"/>
    </location>
</feature>
<evidence type="ECO:0000256" key="9">
    <source>
        <dbReference type="ARBA" id="ARBA00023012"/>
    </source>
</evidence>
<evidence type="ECO:0000313" key="15">
    <source>
        <dbReference type="EMBL" id="MFC7268689.1"/>
    </source>
</evidence>
<evidence type="ECO:0000256" key="4">
    <source>
        <dbReference type="ARBA" id="ARBA00022553"/>
    </source>
</evidence>
<dbReference type="PROSITE" id="PS50109">
    <property type="entry name" value="HIS_KIN"/>
    <property type="match status" value="1"/>
</dbReference>
<keyword evidence="10 12" id="KW-0472">Membrane</keyword>
<evidence type="ECO:0000256" key="2">
    <source>
        <dbReference type="ARBA" id="ARBA00004236"/>
    </source>
</evidence>
<feature type="transmembrane region" description="Helical" evidence="12">
    <location>
        <begin position="204"/>
        <end position="223"/>
    </location>
</feature>
<keyword evidence="9" id="KW-0902">Two-component regulatory system</keyword>
<keyword evidence="16" id="KW-1185">Reference proteome</keyword>
<feature type="region of interest" description="Disordered" evidence="11">
    <location>
        <begin position="56"/>
        <end position="81"/>
    </location>
</feature>
<keyword evidence="4" id="KW-0597">Phosphoprotein</keyword>
<dbReference type="SMART" id="SM00387">
    <property type="entry name" value="HATPase_c"/>
    <property type="match status" value="1"/>
</dbReference>
<evidence type="ECO:0000256" key="10">
    <source>
        <dbReference type="ARBA" id="ARBA00023136"/>
    </source>
</evidence>
<keyword evidence="7 15" id="KW-0418">Kinase</keyword>
<dbReference type="InterPro" id="IPR005467">
    <property type="entry name" value="His_kinase_dom"/>
</dbReference>
<feature type="transmembrane region" description="Helical" evidence="12">
    <location>
        <begin position="12"/>
        <end position="36"/>
    </location>
</feature>
<dbReference type="InterPro" id="IPR003594">
    <property type="entry name" value="HATPase_dom"/>
</dbReference>
<dbReference type="EC" id="2.7.13.3" evidence="3"/>
<dbReference type="Gene3D" id="3.30.565.10">
    <property type="entry name" value="Histidine kinase-like ATPase, C-terminal domain"/>
    <property type="match status" value="1"/>
</dbReference>
<dbReference type="Pfam" id="PF00512">
    <property type="entry name" value="HisKA"/>
    <property type="match status" value="1"/>
</dbReference>
<comment type="caution">
    <text evidence="15">The sequence shown here is derived from an EMBL/GenBank/DDBJ whole genome shotgun (WGS) entry which is preliminary data.</text>
</comment>
<dbReference type="GO" id="GO:0016301">
    <property type="term" value="F:kinase activity"/>
    <property type="evidence" value="ECO:0007669"/>
    <property type="project" value="UniProtKB-KW"/>
</dbReference>
<feature type="domain" description="HAMP" evidence="14">
    <location>
        <begin position="224"/>
        <end position="276"/>
    </location>
</feature>
<dbReference type="Gene3D" id="6.10.340.10">
    <property type="match status" value="1"/>
</dbReference>
<proteinExistence type="predicted"/>
<evidence type="ECO:0000259" key="13">
    <source>
        <dbReference type="PROSITE" id="PS50109"/>
    </source>
</evidence>
<dbReference type="CDD" id="cd00075">
    <property type="entry name" value="HATPase"/>
    <property type="match status" value="1"/>
</dbReference>
<dbReference type="CDD" id="cd06225">
    <property type="entry name" value="HAMP"/>
    <property type="match status" value="1"/>
</dbReference>
<comment type="subcellular location">
    <subcellularLocation>
        <location evidence="2">Cell membrane</location>
    </subcellularLocation>
</comment>